<dbReference type="Gene3D" id="3.40.720.10">
    <property type="entry name" value="Alkaline Phosphatase, subunit A"/>
    <property type="match status" value="1"/>
</dbReference>
<sequence length="114" mass="13019">MVREGEWKYIWLANGDREQLFHLADDPNELVNRATDDANVAARFRSAAVQDLQDHGLDEVLCDGDLDGFSFEAHEPDRIHQLASWKGVNGFPDAPGDVLDDWKLESLDDFMFER</sequence>
<dbReference type="Proteomes" id="UP001596417">
    <property type="component" value="Unassembled WGS sequence"/>
</dbReference>
<reference evidence="1 2" key="1">
    <citation type="journal article" date="2019" name="Int. J. Syst. Evol. Microbiol.">
        <title>The Global Catalogue of Microorganisms (GCM) 10K type strain sequencing project: providing services to taxonomists for standard genome sequencing and annotation.</title>
        <authorList>
            <consortium name="The Broad Institute Genomics Platform"/>
            <consortium name="The Broad Institute Genome Sequencing Center for Infectious Disease"/>
            <person name="Wu L."/>
            <person name="Ma J."/>
        </authorList>
    </citation>
    <scope>NUCLEOTIDE SEQUENCE [LARGE SCALE GENOMIC DNA]</scope>
    <source>
        <strain evidence="1 2">RDMS1</strain>
    </source>
</reference>
<organism evidence="1 2">
    <name type="scientific">Halocatena marina</name>
    <dbReference type="NCBI Taxonomy" id="2934937"/>
    <lineage>
        <taxon>Archaea</taxon>
        <taxon>Methanobacteriati</taxon>
        <taxon>Methanobacteriota</taxon>
        <taxon>Stenosarchaea group</taxon>
        <taxon>Halobacteria</taxon>
        <taxon>Halobacteriales</taxon>
        <taxon>Natronomonadaceae</taxon>
        <taxon>Halocatena</taxon>
    </lineage>
</organism>
<dbReference type="SUPFAM" id="SSF53649">
    <property type="entry name" value="Alkaline phosphatase-like"/>
    <property type="match status" value="1"/>
</dbReference>
<dbReference type="AlphaFoldDB" id="A0ABD5YYQ8"/>
<evidence type="ECO:0008006" key="3">
    <source>
        <dbReference type="Google" id="ProtNLM"/>
    </source>
</evidence>
<accession>A0ABD5YYQ8</accession>
<dbReference type="InterPro" id="IPR017850">
    <property type="entry name" value="Alkaline_phosphatase_core_sf"/>
</dbReference>
<keyword evidence="2" id="KW-1185">Reference proteome</keyword>
<dbReference type="EMBL" id="JBHTAX010000006">
    <property type="protein sequence ID" value="MFC7192895.1"/>
    <property type="molecule type" value="Genomic_DNA"/>
</dbReference>
<name>A0ABD5YYQ8_9EURY</name>
<evidence type="ECO:0000313" key="2">
    <source>
        <dbReference type="Proteomes" id="UP001596417"/>
    </source>
</evidence>
<proteinExistence type="predicted"/>
<protein>
    <recommendedName>
        <fullName evidence="3">Sulfatase</fullName>
    </recommendedName>
</protein>
<dbReference type="RefSeq" id="WP_390206880.1">
    <property type="nucleotide sequence ID" value="NZ_JBHTAX010000006.1"/>
</dbReference>
<comment type="caution">
    <text evidence="1">The sequence shown here is derived from an EMBL/GenBank/DDBJ whole genome shotgun (WGS) entry which is preliminary data.</text>
</comment>
<evidence type="ECO:0000313" key="1">
    <source>
        <dbReference type="EMBL" id="MFC7192895.1"/>
    </source>
</evidence>
<gene>
    <name evidence="1" type="ORF">ACFQL7_25880</name>
</gene>